<accession>G2GF04</accession>
<gene>
    <name evidence="1" type="ORF">SZN_20437</name>
</gene>
<proteinExistence type="predicted"/>
<organism evidence="1 2">
    <name type="scientific">Streptomyces zinciresistens K42</name>
    <dbReference type="NCBI Taxonomy" id="700597"/>
    <lineage>
        <taxon>Bacteria</taxon>
        <taxon>Bacillati</taxon>
        <taxon>Actinomycetota</taxon>
        <taxon>Actinomycetes</taxon>
        <taxon>Kitasatosporales</taxon>
        <taxon>Streptomycetaceae</taxon>
        <taxon>Streptomyces</taxon>
    </lineage>
</organism>
<evidence type="ECO:0000313" key="2">
    <source>
        <dbReference type="Proteomes" id="UP000004217"/>
    </source>
</evidence>
<dbReference type="Proteomes" id="UP000004217">
    <property type="component" value="Unassembled WGS sequence"/>
</dbReference>
<dbReference type="OrthoDB" id="4054687at2"/>
<sequence>MNRSLTRNIFRAARGIPDVDAPFAHLVEVEHVFSREAFADAPAPWSPGDDFAEVMGGVWLRSNSDGTQTAVVAGVGPKQLPAADGGDWTDEEVWTVTTADADVFAWLDDKPHRVTWALGRSDVVIERESYVGHPHEAVSDYWYGFYLRHWFTPERRTDGRYGVTLACAPNDSWFSGPWPLADASSRLLASFGGRANVRTVEVPDASDQRVPHGVSLMQRLSHL</sequence>
<dbReference type="RefSeq" id="WP_007497969.1">
    <property type="nucleotide sequence ID" value="NZ_AGBF01000073.1"/>
</dbReference>
<dbReference type="EMBL" id="AGBF01000073">
    <property type="protein sequence ID" value="EGX57945.1"/>
    <property type="molecule type" value="Genomic_DNA"/>
</dbReference>
<name>G2GF04_9ACTN</name>
<evidence type="ECO:0000313" key="1">
    <source>
        <dbReference type="EMBL" id="EGX57945.1"/>
    </source>
</evidence>
<reference evidence="1 2" key="1">
    <citation type="submission" date="2011-08" db="EMBL/GenBank/DDBJ databases">
        <authorList>
            <person name="Lin Y."/>
            <person name="Hao X."/>
            <person name="Johnstone L."/>
            <person name="Miller S.J."/>
            <person name="Wei G."/>
            <person name="Rensing C."/>
        </authorList>
    </citation>
    <scope>NUCLEOTIDE SEQUENCE [LARGE SCALE GENOMIC DNA]</scope>
    <source>
        <strain evidence="1 2">K42</strain>
    </source>
</reference>
<dbReference type="PATRIC" id="fig|700597.3.peg.4009"/>
<protein>
    <submittedName>
        <fullName evidence="1">Uncharacterized protein</fullName>
    </submittedName>
</protein>
<comment type="caution">
    <text evidence="1">The sequence shown here is derived from an EMBL/GenBank/DDBJ whole genome shotgun (WGS) entry which is preliminary data.</text>
</comment>
<keyword evidence="2" id="KW-1185">Reference proteome</keyword>
<dbReference type="AlphaFoldDB" id="G2GF04"/>